<dbReference type="OrthoDB" id="3065653at2759"/>
<dbReference type="AlphaFoldDB" id="A0A5C3R317"/>
<name>A0A5C3R317_9AGAR</name>
<feature type="transmembrane region" description="Helical" evidence="2">
    <location>
        <begin position="81"/>
        <end position="98"/>
    </location>
</feature>
<feature type="compositionally biased region" description="Polar residues" evidence="1">
    <location>
        <begin position="216"/>
        <end position="235"/>
    </location>
</feature>
<feature type="transmembrane region" description="Helical" evidence="2">
    <location>
        <begin position="14"/>
        <end position="36"/>
    </location>
</feature>
<protein>
    <submittedName>
        <fullName evidence="3">Uncharacterized protein</fullName>
    </submittedName>
</protein>
<keyword evidence="2" id="KW-0472">Membrane</keyword>
<feature type="transmembrane region" description="Helical" evidence="2">
    <location>
        <begin position="118"/>
        <end position="141"/>
    </location>
</feature>
<feature type="compositionally biased region" description="Polar residues" evidence="1">
    <location>
        <begin position="242"/>
        <end position="254"/>
    </location>
</feature>
<dbReference type="EMBL" id="ML178814">
    <property type="protein sequence ID" value="TFL07089.1"/>
    <property type="molecule type" value="Genomic_DNA"/>
</dbReference>
<evidence type="ECO:0000256" key="1">
    <source>
        <dbReference type="SAM" id="MobiDB-lite"/>
    </source>
</evidence>
<reference evidence="3 4" key="1">
    <citation type="journal article" date="2019" name="Nat. Ecol. Evol.">
        <title>Megaphylogeny resolves global patterns of mushroom evolution.</title>
        <authorList>
            <person name="Varga T."/>
            <person name="Krizsan K."/>
            <person name="Foldi C."/>
            <person name="Dima B."/>
            <person name="Sanchez-Garcia M."/>
            <person name="Sanchez-Ramirez S."/>
            <person name="Szollosi G.J."/>
            <person name="Szarkandi J.G."/>
            <person name="Papp V."/>
            <person name="Albert L."/>
            <person name="Andreopoulos W."/>
            <person name="Angelini C."/>
            <person name="Antonin V."/>
            <person name="Barry K.W."/>
            <person name="Bougher N.L."/>
            <person name="Buchanan P."/>
            <person name="Buyck B."/>
            <person name="Bense V."/>
            <person name="Catcheside P."/>
            <person name="Chovatia M."/>
            <person name="Cooper J."/>
            <person name="Damon W."/>
            <person name="Desjardin D."/>
            <person name="Finy P."/>
            <person name="Geml J."/>
            <person name="Haridas S."/>
            <person name="Hughes K."/>
            <person name="Justo A."/>
            <person name="Karasinski D."/>
            <person name="Kautmanova I."/>
            <person name="Kiss B."/>
            <person name="Kocsube S."/>
            <person name="Kotiranta H."/>
            <person name="LaButti K.M."/>
            <person name="Lechner B.E."/>
            <person name="Liimatainen K."/>
            <person name="Lipzen A."/>
            <person name="Lukacs Z."/>
            <person name="Mihaltcheva S."/>
            <person name="Morgado L.N."/>
            <person name="Niskanen T."/>
            <person name="Noordeloos M.E."/>
            <person name="Ohm R.A."/>
            <person name="Ortiz-Santana B."/>
            <person name="Ovrebo C."/>
            <person name="Racz N."/>
            <person name="Riley R."/>
            <person name="Savchenko A."/>
            <person name="Shiryaev A."/>
            <person name="Soop K."/>
            <person name="Spirin V."/>
            <person name="Szebenyi C."/>
            <person name="Tomsovsky M."/>
            <person name="Tulloss R.E."/>
            <person name="Uehling J."/>
            <person name="Grigoriev I.V."/>
            <person name="Vagvolgyi C."/>
            <person name="Papp T."/>
            <person name="Martin F.M."/>
            <person name="Miettinen O."/>
            <person name="Hibbett D.S."/>
            <person name="Nagy L.G."/>
        </authorList>
    </citation>
    <scope>NUCLEOTIDE SEQUENCE [LARGE SCALE GENOMIC DNA]</scope>
    <source>
        <strain evidence="3 4">CBS 309.79</strain>
    </source>
</reference>
<gene>
    <name evidence="3" type="ORF">BDV98DRAFT_557246</name>
</gene>
<keyword evidence="2" id="KW-0812">Transmembrane</keyword>
<evidence type="ECO:0000256" key="2">
    <source>
        <dbReference type="SAM" id="Phobius"/>
    </source>
</evidence>
<feature type="region of interest" description="Disordered" evidence="1">
    <location>
        <begin position="154"/>
        <end position="197"/>
    </location>
</feature>
<evidence type="ECO:0000313" key="3">
    <source>
        <dbReference type="EMBL" id="TFL07089.1"/>
    </source>
</evidence>
<feature type="compositionally biased region" description="Polar residues" evidence="1">
    <location>
        <begin position="268"/>
        <end position="279"/>
    </location>
</feature>
<keyword evidence="2" id="KW-1133">Transmembrane helix</keyword>
<proteinExistence type="predicted"/>
<accession>A0A5C3R317</accession>
<sequence length="291" mass="32566">MPPYSSVFLRSRSIAFACITFLNLLWIVLLCLAAFYHWKLAAGLEKSMLIFLLCTHTITVFLLPILALLEFRPFLDVARFLFLKLMHFGGAIAFSIWYNKLECVGTPDEQGACHLFKIYILIALWVTPSLLLIYMGCLGYMMYYRRSRGLDVESHLPKEEQQKSSGEVMRQKKGSEVMRHNSNNSDSALSDSSTRNGWSLPESPFARRFSVSTAGQKSRVNSVQVPQLQAPQRSLESPFASRLSTSAGHGSRVNSHAPHRSVDASRFAGQTSRVSSTDGNAPHRSLQLSLS</sequence>
<dbReference type="STRING" id="1884261.A0A5C3R317"/>
<feature type="compositionally biased region" description="Low complexity" evidence="1">
    <location>
        <begin position="181"/>
        <end position="193"/>
    </location>
</feature>
<organism evidence="3 4">
    <name type="scientific">Pterulicium gracile</name>
    <dbReference type="NCBI Taxonomy" id="1884261"/>
    <lineage>
        <taxon>Eukaryota</taxon>
        <taxon>Fungi</taxon>
        <taxon>Dikarya</taxon>
        <taxon>Basidiomycota</taxon>
        <taxon>Agaricomycotina</taxon>
        <taxon>Agaricomycetes</taxon>
        <taxon>Agaricomycetidae</taxon>
        <taxon>Agaricales</taxon>
        <taxon>Pleurotineae</taxon>
        <taxon>Pterulaceae</taxon>
        <taxon>Pterulicium</taxon>
    </lineage>
</organism>
<keyword evidence="4" id="KW-1185">Reference proteome</keyword>
<feature type="compositionally biased region" description="Basic and acidic residues" evidence="1">
    <location>
        <begin position="169"/>
        <end position="179"/>
    </location>
</feature>
<dbReference type="Proteomes" id="UP000305067">
    <property type="component" value="Unassembled WGS sequence"/>
</dbReference>
<feature type="transmembrane region" description="Helical" evidence="2">
    <location>
        <begin position="48"/>
        <end position="69"/>
    </location>
</feature>
<feature type="region of interest" description="Disordered" evidence="1">
    <location>
        <begin position="216"/>
        <end position="291"/>
    </location>
</feature>
<evidence type="ECO:0000313" key="4">
    <source>
        <dbReference type="Proteomes" id="UP000305067"/>
    </source>
</evidence>